<dbReference type="InterPro" id="IPR011014">
    <property type="entry name" value="MscS_channel_TM-2"/>
</dbReference>
<keyword evidence="5 7" id="KW-1133">Transmembrane helix</keyword>
<dbReference type="PANTHER" id="PTHR30347">
    <property type="entry name" value="POTASSIUM CHANNEL RELATED"/>
    <property type="match status" value="1"/>
</dbReference>
<feature type="domain" description="Mechanosensitive ion channel MscS C-terminal" evidence="9">
    <location>
        <begin position="332"/>
        <end position="415"/>
    </location>
</feature>
<feature type="transmembrane region" description="Helical" evidence="7">
    <location>
        <begin position="216"/>
        <end position="235"/>
    </location>
</feature>
<dbReference type="Gene3D" id="2.30.30.60">
    <property type="match status" value="1"/>
</dbReference>
<reference evidence="10 11" key="1">
    <citation type="submission" date="2024-03" db="EMBL/GenBank/DDBJ databases">
        <title>Community enrichment and isolation of bacterial strains for fucoidan degradation.</title>
        <authorList>
            <person name="Sichert A."/>
        </authorList>
    </citation>
    <scope>NUCLEOTIDE SEQUENCE [LARGE SCALE GENOMIC DNA]</scope>
    <source>
        <strain evidence="10 11">AS62</strain>
    </source>
</reference>
<dbReference type="Proteomes" id="UP001477870">
    <property type="component" value="Unassembled WGS sequence"/>
</dbReference>
<comment type="caution">
    <text evidence="10">The sequence shown here is derived from an EMBL/GenBank/DDBJ whole genome shotgun (WGS) entry which is preliminary data.</text>
</comment>
<evidence type="ECO:0000256" key="6">
    <source>
        <dbReference type="ARBA" id="ARBA00023136"/>
    </source>
</evidence>
<organism evidence="10 11">
    <name type="scientific">Ahrensia kielensis</name>
    <dbReference type="NCBI Taxonomy" id="76980"/>
    <lineage>
        <taxon>Bacteria</taxon>
        <taxon>Pseudomonadati</taxon>
        <taxon>Pseudomonadota</taxon>
        <taxon>Alphaproteobacteria</taxon>
        <taxon>Hyphomicrobiales</taxon>
        <taxon>Ahrensiaceae</taxon>
        <taxon>Ahrensia</taxon>
    </lineage>
</organism>
<feature type="transmembrane region" description="Helical" evidence="7">
    <location>
        <begin position="101"/>
        <end position="121"/>
    </location>
</feature>
<evidence type="ECO:0000256" key="3">
    <source>
        <dbReference type="ARBA" id="ARBA00022475"/>
    </source>
</evidence>
<feature type="transmembrane region" description="Helical" evidence="7">
    <location>
        <begin position="133"/>
        <end position="153"/>
    </location>
</feature>
<dbReference type="Pfam" id="PF21082">
    <property type="entry name" value="MS_channel_3rd"/>
    <property type="match status" value="1"/>
</dbReference>
<dbReference type="InterPro" id="IPR052702">
    <property type="entry name" value="MscS-like_channel"/>
</dbReference>
<keyword evidence="11" id="KW-1185">Reference proteome</keyword>
<sequence length="434" mass="48403">MDPNLNTAWNSFLLFFHQAKNYLTEPWAAYQLAIIGGCYAIAWLLSFKLEPIVEARARTIKGNPGLLRIIVAFMRRLEWVFFLIFVYIAREIVLLNTWPSRTFVLTAALVLASAWLALVVLTRIIQNRTIARVVAIGAFAYIALGVLDIRGPVSEALDNAAINLGDFKLSILFVLRIVFLTSLFLWLATLFGTFFDNRINAISDLSPSFKVLSGKIVKVGLIVIALVVALTAAGLDLTTLTIFSGAVGIGLGFGLQKVVSNFISGVIILVDKSIKPGDTIELGDTFGWIRELRARFVSVITRDGREYLIPNEDFITQQVVNWSFSNKLVRLDVEFGVSYDSNPHEVARIAIEAAKDIPRVLTHKAPVCWMTEFGASSLDFKLRFWIGDPQEGLTNIRGQVLLALWDAFQENGIGIPYPHREIIMKTPIEVKRSE</sequence>
<evidence type="ECO:0000256" key="4">
    <source>
        <dbReference type="ARBA" id="ARBA00022692"/>
    </source>
</evidence>
<feature type="transmembrane region" description="Helical" evidence="7">
    <location>
        <begin position="66"/>
        <end position="89"/>
    </location>
</feature>
<evidence type="ECO:0000259" key="9">
    <source>
        <dbReference type="Pfam" id="PF21082"/>
    </source>
</evidence>
<dbReference type="EMBL" id="JBBMQO010000006">
    <property type="protein sequence ID" value="MEM5502293.1"/>
    <property type="molecule type" value="Genomic_DNA"/>
</dbReference>
<evidence type="ECO:0000313" key="11">
    <source>
        <dbReference type="Proteomes" id="UP001477870"/>
    </source>
</evidence>
<proteinExistence type="inferred from homology"/>
<evidence type="ECO:0000256" key="1">
    <source>
        <dbReference type="ARBA" id="ARBA00004651"/>
    </source>
</evidence>
<accession>A0ABU9T967</accession>
<feature type="transmembrane region" description="Helical" evidence="7">
    <location>
        <begin position="27"/>
        <end position="45"/>
    </location>
</feature>
<name>A0ABU9T967_9HYPH</name>
<dbReference type="SUPFAM" id="SSF82689">
    <property type="entry name" value="Mechanosensitive channel protein MscS (YggB), C-terminal domain"/>
    <property type="match status" value="1"/>
</dbReference>
<dbReference type="PANTHER" id="PTHR30347:SF1">
    <property type="entry name" value="MECHANOSENSITIVE CHANNEL MSCK"/>
    <property type="match status" value="1"/>
</dbReference>
<dbReference type="Pfam" id="PF00924">
    <property type="entry name" value="MS_channel_2nd"/>
    <property type="match status" value="1"/>
</dbReference>
<gene>
    <name evidence="10" type="ORF">WNY59_11925</name>
</gene>
<dbReference type="InterPro" id="IPR049278">
    <property type="entry name" value="MS_channel_C"/>
</dbReference>
<keyword evidence="4 7" id="KW-0812">Transmembrane</keyword>
<dbReference type="InterPro" id="IPR011066">
    <property type="entry name" value="MscS_channel_C_sf"/>
</dbReference>
<evidence type="ECO:0000256" key="2">
    <source>
        <dbReference type="ARBA" id="ARBA00008017"/>
    </source>
</evidence>
<evidence type="ECO:0000259" key="8">
    <source>
        <dbReference type="Pfam" id="PF00924"/>
    </source>
</evidence>
<evidence type="ECO:0000313" key="10">
    <source>
        <dbReference type="EMBL" id="MEM5502293.1"/>
    </source>
</evidence>
<comment type="subcellular location">
    <subcellularLocation>
        <location evidence="1">Cell membrane</location>
        <topology evidence="1">Multi-pass membrane protein</topology>
    </subcellularLocation>
</comment>
<keyword evidence="3" id="KW-1003">Cell membrane</keyword>
<feature type="transmembrane region" description="Helical" evidence="7">
    <location>
        <begin position="173"/>
        <end position="195"/>
    </location>
</feature>
<dbReference type="InterPro" id="IPR010920">
    <property type="entry name" value="LSM_dom_sf"/>
</dbReference>
<evidence type="ECO:0000256" key="5">
    <source>
        <dbReference type="ARBA" id="ARBA00022989"/>
    </source>
</evidence>
<dbReference type="RefSeq" id="WP_342848626.1">
    <property type="nucleotide sequence ID" value="NZ_JBBMQO010000006.1"/>
</dbReference>
<dbReference type="Gene3D" id="1.10.287.1260">
    <property type="match status" value="1"/>
</dbReference>
<dbReference type="InterPro" id="IPR006685">
    <property type="entry name" value="MscS_channel_2nd"/>
</dbReference>
<dbReference type="Gene3D" id="3.30.70.100">
    <property type="match status" value="1"/>
</dbReference>
<feature type="transmembrane region" description="Helical" evidence="7">
    <location>
        <begin position="241"/>
        <end position="270"/>
    </location>
</feature>
<dbReference type="SUPFAM" id="SSF50182">
    <property type="entry name" value="Sm-like ribonucleoproteins"/>
    <property type="match status" value="1"/>
</dbReference>
<dbReference type="SUPFAM" id="SSF82861">
    <property type="entry name" value="Mechanosensitive channel protein MscS (YggB), transmembrane region"/>
    <property type="match status" value="1"/>
</dbReference>
<evidence type="ECO:0000256" key="7">
    <source>
        <dbReference type="SAM" id="Phobius"/>
    </source>
</evidence>
<dbReference type="InterPro" id="IPR023408">
    <property type="entry name" value="MscS_beta-dom_sf"/>
</dbReference>
<keyword evidence="6 7" id="KW-0472">Membrane</keyword>
<comment type="similarity">
    <text evidence="2">Belongs to the MscS (TC 1.A.23) family.</text>
</comment>
<protein>
    <submittedName>
        <fullName evidence="10">Mechanosensitive ion channel domain-containing protein</fullName>
    </submittedName>
</protein>
<feature type="domain" description="Mechanosensitive ion channel MscS" evidence="8">
    <location>
        <begin position="258"/>
        <end position="323"/>
    </location>
</feature>